<comment type="caution">
    <text evidence="1">The sequence shown here is derived from an EMBL/GenBank/DDBJ whole genome shotgun (WGS) entry which is preliminary data.</text>
</comment>
<accession>X1N3Q2</accession>
<reference evidence="1" key="1">
    <citation type="journal article" date="2014" name="Front. Microbiol.">
        <title>High frequency of phylogenetically diverse reductive dehalogenase-homologous genes in deep subseafloor sedimentary metagenomes.</title>
        <authorList>
            <person name="Kawai M."/>
            <person name="Futagami T."/>
            <person name="Toyoda A."/>
            <person name="Takaki Y."/>
            <person name="Nishi S."/>
            <person name="Hori S."/>
            <person name="Arai W."/>
            <person name="Tsubouchi T."/>
            <person name="Morono Y."/>
            <person name="Uchiyama I."/>
            <person name="Ito T."/>
            <person name="Fujiyama A."/>
            <person name="Inagaki F."/>
            <person name="Takami H."/>
        </authorList>
    </citation>
    <scope>NUCLEOTIDE SEQUENCE</scope>
    <source>
        <strain evidence="1">Expedition CK06-06</strain>
    </source>
</reference>
<organism evidence="1">
    <name type="scientific">marine sediment metagenome</name>
    <dbReference type="NCBI Taxonomy" id="412755"/>
    <lineage>
        <taxon>unclassified sequences</taxon>
        <taxon>metagenomes</taxon>
        <taxon>ecological metagenomes</taxon>
    </lineage>
</organism>
<evidence type="ECO:0008006" key="2">
    <source>
        <dbReference type="Google" id="ProtNLM"/>
    </source>
</evidence>
<sequence>MKRLSKYMALVMILLLSVVLMTGCYMDDKVTGGGRFESEDLKCTFGFNAQGEGWLCDGVEVKGQLQFNDHAGNKIHIAVATLEDVGNNTYKLTGIDKNAEEIMVWVTDNGQPGLDDGDYIKVKNVTQSKFWAGELVGGNIVIH</sequence>
<name>X1N3Q2_9ZZZZ</name>
<dbReference type="AlphaFoldDB" id="X1N3Q2"/>
<protein>
    <recommendedName>
        <fullName evidence="2">Lipoprotein</fullName>
    </recommendedName>
</protein>
<dbReference type="PROSITE" id="PS51257">
    <property type="entry name" value="PROKAR_LIPOPROTEIN"/>
    <property type="match status" value="1"/>
</dbReference>
<gene>
    <name evidence="1" type="ORF">S06H3_09033</name>
</gene>
<proteinExistence type="predicted"/>
<dbReference type="EMBL" id="BARV01003908">
    <property type="protein sequence ID" value="GAI13239.1"/>
    <property type="molecule type" value="Genomic_DNA"/>
</dbReference>
<evidence type="ECO:0000313" key="1">
    <source>
        <dbReference type="EMBL" id="GAI13239.1"/>
    </source>
</evidence>
<dbReference type="NCBIfam" id="NF041523">
    <property type="entry name" value="post_COAP_1"/>
    <property type="match status" value="1"/>
</dbReference>